<sequence>MRELKILAVVVVLTLVMYWGVEPFAHSQMHPSVSNANFNFVEADAQTSKENVEKAITNLDDAKKALEKANDETKSNLEKAVKAAEAELKKAQDFEKTINEFWASNQEAINAKGNVENGEALVNANCTACHSIESKGFAQVMDNATLSSAYGVTPPDLSSSGKIYTKEFLVAFIKDPVLASKVSHKFEDGSVAHPMPGYGWMSSQEIADMVEYLQAIAPKEMTNKEVYVDACQRCHDLQYADMKDKTMLSFTNHDDIAKYMGKLPPDLSQHIISRGPDYIGKLVNDPQKLLEGTAMPRVGLNQESQEQVIAYLEEIGDAKKDEREELGPRFIVYAIIFAIVAFLWKGVKWRDIH</sequence>
<organism evidence="8 9">
    <name type="scientific">Arcobacter porcinus</name>
    <dbReference type="NCBI Taxonomy" id="1935204"/>
    <lineage>
        <taxon>Bacteria</taxon>
        <taxon>Pseudomonadati</taxon>
        <taxon>Campylobacterota</taxon>
        <taxon>Epsilonproteobacteria</taxon>
        <taxon>Campylobacterales</taxon>
        <taxon>Arcobacteraceae</taxon>
        <taxon>Arcobacter</taxon>
    </lineage>
</organism>
<dbReference type="PIRSF" id="PIRSF019225">
    <property type="entry name" value="Ubol_Cyt_c_Rdtase_Cyt_c_su_prd"/>
    <property type="match status" value="1"/>
</dbReference>
<dbReference type="GO" id="GO:0009055">
    <property type="term" value="F:electron transfer activity"/>
    <property type="evidence" value="ECO:0007669"/>
    <property type="project" value="InterPro"/>
</dbReference>
<name>A0A5C2HI00_9BACT</name>
<keyword evidence="1 4" id="KW-0349">Heme</keyword>
<keyword evidence="5" id="KW-0175">Coiled coil</keyword>
<proteinExistence type="predicted"/>
<keyword evidence="2 4" id="KW-0479">Metal-binding</keyword>
<keyword evidence="6" id="KW-0472">Membrane</keyword>
<dbReference type="Gene3D" id="1.10.760.10">
    <property type="entry name" value="Cytochrome c-like domain"/>
    <property type="match status" value="2"/>
</dbReference>
<dbReference type="EMBL" id="CP036246">
    <property type="protein sequence ID" value="QEP39938.1"/>
    <property type="molecule type" value="Genomic_DNA"/>
</dbReference>
<dbReference type="InterPro" id="IPR009056">
    <property type="entry name" value="Cyt_c-like_dom"/>
</dbReference>
<dbReference type="PROSITE" id="PS51007">
    <property type="entry name" value="CYTC"/>
    <property type="match status" value="1"/>
</dbReference>
<keyword evidence="3 4" id="KW-0408">Iron</keyword>
<dbReference type="Proteomes" id="UP000322644">
    <property type="component" value="Chromosome"/>
</dbReference>
<evidence type="ECO:0000256" key="3">
    <source>
        <dbReference type="ARBA" id="ARBA00023004"/>
    </source>
</evidence>
<keyword evidence="6" id="KW-0812">Transmembrane</keyword>
<feature type="transmembrane region" description="Helical" evidence="6">
    <location>
        <begin position="330"/>
        <end position="347"/>
    </location>
</feature>
<evidence type="ECO:0000259" key="7">
    <source>
        <dbReference type="PROSITE" id="PS51007"/>
    </source>
</evidence>
<reference evidence="8 9" key="1">
    <citation type="submission" date="2019-09" db="EMBL/GenBank/DDBJ databases">
        <title>Complete genome sequencing of four Arcobacter species reveals a diverse suite of mobile elements.</title>
        <authorList>
            <person name="Miller W.G."/>
            <person name="Yee E."/>
            <person name="Bono J.L."/>
        </authorList>
    </citation>
    <scope>NUCLEOTIDE SEQUENCE [LARGE SCALE GENOMIC DNA]</scope>
    <source>
        <strain evidence="8 9">CCUG 56899</strain>
    </source>
</reference>
<gene>
    <name evidence="8" type="primary">petC</name>
    <name evidence="8" type="ORF">APORC_0307</name>
</gene>
<dbReference type="InterPro" id="IPR021195">
    <property type="entry name" value="Ubol_Cyt_c_Rdtase_Cyt_c_su_prd"/>
</dbReference>
<evidence type="ECO:0000256" key="6">
    <source>
        <dbReference type="SAM" id="Phobius"/>
    </source>
</evidence>
<feature type="coiled-coil region" evidence="5">
    <location>
        <begin position="45"/>
        <end position="94"/>
    </location>
</feature>
<dbReference type="RefSeq" id="WP_066388237.1">
    <property type="nucleotide sequence ID" value="NZ_CP036246.2"/>
</dbReference>
<accession>A0A5C2HI00</accession>
<evidence type="ECO:0000313" key="8">
    <source>
        <dbReference type="EMBL" id="QEP39938.1"/>
    </source>
</evidence>
<evidence type="ECO:0000256" key="4">
    <source>
        <dbReference type="PROSITE-ProRule" id="PRU00433"/>
    </source>
</evidence>
<dbReference type="KEGG" id="apoc:APORC_0307"/>
<evidence type="ECO:0000256" key="2">
    <source>
        <dbReference type="ARBA" id="ARBA00022723"/>
    </source>
</evidence>
<feature type="domain" description="Cytochrome c" evidence="7">
    <location>
        <begin position="113"/>
        <end position="217"/>
    </location>
</feature>
<evidence type="ECO:0000256" key="5">
    <source>
        <dbReference type="SAM" id="Coils"/>
    </source>
</evidence>
<keyword evidence="6" id="KW-1133">Transmembrane helix</keyword>
<evidence type="ECO:0000313" key="9">
    <source>
        <dbReference type="Proteomes" id="UP000322644"/>
    </source>
</evidence>
<dbReference type="SUPFAM" id="SSF46626">
    <property type="entry name" value="Cytochrome c"/>
    <property type="match status" value="2"/>
</dbReference>
<dbReference type="Pfam" id="PF00034">
    <property type="entry name" value="Cytochrom_C"/>
    <property type="match status" value="1"/>
</dbReference>
<reference evidence="8 9" key="2">
    <citation type="submission" date="2019-09" db="EMBL/GenBank/DDBJ databases">
        <title>Taxonomic note: a critical rebuttal of the proposed division of the genus Arcobacter into six genera, emended descriptions of Arcobacter anaerophilus and the genus Arcobacter, and an assessment of genus-level boundaries for Epsilonproteobacteria using in silico genomic comparator tools.</title>
        <authorList>
            <person name="On S.L.W."/>
            <person name="Miller W.G."/>
            <person name="Biggs P."/>
            <person name="Cornelius A."/>
            <person name="Vandamme P."/>
        </authorList>
    </citation>
    <scope>NUCLEOTIDE SEQUENCE [LARGE SCALE GENOMIC DNA]</scope>
    <source>
        <strain evidence="8 9">CCUG 56899</strain>
    </source>
</reference>
<dbReference type="AlphaFoldDB" id="A0A5C2HI00"/>
<dbReference type="GO" id="GO:0020037">
    <property type="term" value="F:heme binding"/>
    <property type="evidence" value="ECO:0007669"/>
    <property type="project" value="InterPro"/>
</dbReference>
<protein>
    <submittedName>
        <fullName evidence="8">Ubiquinol cytochrome c oxidoreductase PetABC, membrane-bound cytochrome c subunit</fullName>
    </submittedName>
</protein>
<dbReference type="GO" id="GO:0046872">
    <property type="term" value="F:metal ion binding"/>
    <property type="evidence" value="ECO:0007669"/>
    <property type="project" value="UniProtKB-KW"/>
</dbReference>
<evidence type="ECO:0000256" key="1">
    <source>
        <dbReference type="ARBA" id="ARBA00022617"/>
    </source>
</evidence>
<dbReference type="InterPro" id="IPR036909">
    <property type="entry name" value="Cyt_c-like_dom_sf"/>
</dbReference>